<keyword evidence="2" id="KW-1185">Reference proteome</keyword>
<dbReference type="InterPro" id="IPR029037">
    <property type="entry name" value="DUF1407/YfgJ-like_sf"/>
</dbReference>
<proteinExistence type="predicted"/>
<dbReference type="Pfam" id="PF07191">
    <property type="entry name" value="Zn_ribbon_6"/>
    <property type="match status" value="1"/>
</dbReference>
<gene>
    <name evidence="1" type="ORF">A7E78_10795</name>
</gene>
<protein>
    <submittedName>
        <fullName evidence="1">Uncharacterized protein</fullName>
    </submittedName>
</protein>
<dbReference type="AlphaFoldDB" id="A0A1L3GQR1"/>
<dbReference type="OrthoDB" id="5405751at2"/>
<name>A0A1L3GQR1_9BACT</name>
<dbReference type="Proteomes" id="UP000182517">
    <property type="component" value="Chromosome"/>
</dbReference>
<dbReference type="Gene3D" id="2.10.290.10">
    <property type="entry name" value="YfgJ-like"/>
    <property type="match status" value="1"/>
</dbReference>
<dbReference type="RefSeq" id="WP_072284303.1">
    <property type="nucleotide sequence ID" value="NZ_CP015519.1"/>
</dbReference>
<evidence type="ECO:0000313" key="2">
    <source>
        <dbReference type="Proteomes" id="UP000182517"/>
    </source>
</evidence>
<organism evidence="1 2">
    <name type="scientific">Syntrophotalea acetylenivorans</name>
    <dbReference type="NCBI Taxonomy" id="1842532"/>
    <lineage>
        <taxon>Bacteria</taxon>
        <taxon>Pseudomonadati</taxon>
        <taxon>Thermodesulfobacteriota</taxon>
        <taxon>Desulfuromonadia</taxon>
        <taxon>Desulfuromonadales</taxon>
        <taxon>Syntrophotaleaceae</taxon>
        <taxon>Syntrophotalea</taxon>
    </lineage>
</organism>
<dbReference type="SUPFAM" id="SSF161187">
    <property type="entry name" value="YfgJ-like"/>
    <property type="match status" value="1"/>
</dbReference>
<dbReference type="EMBL" id="CP015519">
    <property type="protein sequence ID" value="APG28291.1"/>
    <property type="molecule type" value="Genomic_DNA"/>
</dbReference>
<accession>A0A1L3GQR1</accession>
<dbReference type="InterPro" id="IPR010807">
    <property type="entry name" value="YfgJ-like"/>
</dbReference>
<dbReference type="KEGG" id="pef:A7E78_10795"/>
<evidence type="ECO:0000313" key="1">
    <source>
        <dbReference type="EMBL" id="APG28291.1"/>
    </source>
</evidence>
<reference evidence="1 2" key="1">
    <citation type="journal article" date="2017" name="Genome Announc.">
        <title>Complete Genome Sequences of Two Acetylene-Fermenting Pelobacter acetylenicus Strains.</title>
        <authorList>
            <person name="Sutton J.M."/>
            <person name="Baesman S.M."/>
            <person name="Fierst J.L."/>
            <person name="Poret-Peterson A.T."/>
            <person name="Oremland R.S."/>
            <person name="Dunlap D.S."/>
            <person name="Akob D.M."/>
        </authorList>
    </citation>
    <scope>NUCLEOTIDE SEQUENCE [LARGE SCALE GENOMIC DNA]</scope>
    <source>
        <strain evidence="1 2">SFB93</strain>
    </source>
</reference>
<sequence>MLRRICKICGRETSKELSVEGPKFFCKTCKDYPQYVELDMEPHCPQCGDLIEECVKCGTGYFCNRCKRLFSRKDLAWKDKEA</sequence>